<keyword evidence="2" id="KW-1185">Reference proteome</keyword>
<protein>
    <submittedName>
        <fullName evidence="1">Uncharacterized protein</fullName>
    </submittedName>
</protein>
<comment type="caution">
    <text evidence="1">The sequence shown here is derived from an EMBL/GenBank/DDBJ whole genome shotgun (WGS) entry which is preliminary data.</text>
</comment>
<name>A0A9W7BVY8_9STRA</name>
<evidence type="ECO:0000313" key="2">
    <source>
        <dbReference type="Proteomes" id="UP001165160"/>
    </source>
</evidence>
<evidence type="ECO:0000313" key="1">
    <source>
        <dbReference type="EMBL" id="GMH94644.1"/>
    </source>
</evidence>
<organism evidence="1 2">
    <name type="scientific">Triparma verrucosa</name>
    <dbReference type="NCBI Taxonomy" id="1606542"/>
    <lineage>
        <taxon>Eukaryota</taxon>
        <taxon>Sar</taxon>
        <taxon>Stramenopiles</taxon>
        <taxon>Ochrophyta</taxon>
        <taxon>Bolidophyceae</taxon>
        <taxon>Parmales</taxon>
        <taxon>Triparmaceae</taxon>
        <taxon>Triparma</taxon>
    </lineage>
</organism>
<gene>
    <name evidence="1" type="ORF">TrVE_jg1986</name>
</gene>
<proteinExistence type="predicted"/>
<dbReference type="AlphaFoldDB" id="A0A9W7BVY8"/>
<reference evidence="2" key="1">
    <citation type="journal article" date="2023" name="Commun. Biol.">
        <title>Genome analysis of Parmales, the sister group of diatoms, reveals the evolutionary specialization of diatoms from phago-mixotrophs to photoautotrophs.</title>
        <authorList>
            <person name="Ban H."/>
            <person name="Sato S."/>
            <person name="Yoshikawa S."/>
            <person name="Yamada K."/>
            <person name="Nakamura Y."/>
            <person name="Ichinomiya M."/>
            <person name="Sato N."/>
            <person name="Blanc-Mathieu R."/>
            <person name="Endo H."/>
            <person name="Kuwata A."/>
            <person name="Ogata H."/>
        </authorList>
    </citation>
    <scope>NUCLEOTIDE SEQUENCE [LARGE SCALE GENOMIC DNA]</scope>
    <source>
        <strain evidence="2">NIES 3699</strain>
    </source>
</reference>
<dbReference type="EMBL" id="BRXX01000158">
    <property type="protein sequence ID" value="GMH94644.1"/>
    <property type="molecule type" value="Genomic_DNA"/>
</dbReference>
<dbReference type="Proteomes" id="UP001165160">
    <property type="component" value="Unassembled WGS sequence"/>
</dbReference>
<sequence length="178" mass="20509">MPPIEDGDDIEVELPWQKDGHELIGSMILQVFGARKMVESRVVGFQDDEKHGVIMRCIQTCDGEWLDLPEEDVRDGVKKWETNKDLKALKNEITMAIEKIPTDVNVDDDSEMKAWLMSEVEPIVQIQESIEKLFASNPEVKKCIDLCKKQARINQRMKRDAESEQEELKRKSSFLGCM</sequence>
<accession>A0A9W7BVY8</accession>